<dbReference type="PANTHER" id="PTHR42053:SF1">
    <property type="match status" value="1"/>
</dbReference>
<gene>
    <name evidence="2" type="ORF">AKAW2_11345S</name>
    <name evidence="3" type="ORF">RIB2604_00608180</name>
</gene>
<dbReference type="OrthoDB" id="5405654at2759"/>
<evidence type="ECO:0000313" key="2">
    <source>
        <dbReference type="EMBL" id="BCR94299.1"/>
    </source>
</evidence>
<organism evidence="3 4">
    <name type="scientific">Aspergillus kawachii</name>
    <name type="common">White koji mold</name>
    <name type="synonym">Aspergillus awamori var. kawachi</name>
    <dbReference type="NCBI Taxonomy" id="1069201"/>
    <lineage>
        <taxon>Eukaryota</taxon>
        <taxon>Fungi</taxon>
        <taxon>Dikarya</taxon>
        <taxon>Ascomycota</taxon>
        <taxon>Pezizomycotina</taxon>
        <taxon>Eurotiomycetes</taxon>
        <taxon>Eurotiomycetidae</taxon>
        <taxon>Eurotiales</taxon>
        <taxon>Aspergillaceae</taxon>
        <taxon>Aspergillus</taxon>
        <taxon>Aspergillus subgen. Circumdati</taxon>
    </lineage>
</organism>
<feature type="compositionally biased region" description="Basic residues" evidence="1">
    <location>
        <begin position="204"/>
        <end position="215"/>
    </location>
</feature>
<dbReference type="EMBL" id="BCWF01000006">
    <property type="protein sequence ID" value="GAT20227.1"/>
    <property type="molecule type" value="Genomic_DNA"/>
</dbReference>
<dbReference type="VEuPathDB" id="FungiDB:ASPFODRAFT_321465"/>
<evidence type="ECO:0000256" key="1">
    <source>
        <dbReference type="SAM" id="MobiDB-lite"/>
    </source>
</evidence>
<feature type="compositionally biased region" description="Low complexity" evidence="1">
    <location>
        <begin position="95"/>
        <end position="114"/>
    </location>
</feature>
<keyword evidence="5" id="KW-1185">Reference proteome</keyword>
<sequence>MAPTRPTLHPLTTTAPKHLTFPSELRERTFTTCLDLDRPANDDKKDEDNEATITPPSAYTEFLNTFSPIFSSPTTSRANFYKYMADKPRSPPTSAPSSTTSTTFPSSRPSRSASNSLHQASNALYTSKGPVQRMRLPPPYVYTPSSESPRSGHPLHSPFSPSDWRTRTFESPVSEAGNSFTVRQVVTTTIKYKRAPQLDPPPQGKRRRNLDRRNT</sequence>
<reference evidence="3 4" key="1">
    <citation type="journal article" date="2016" name="DNA Res.">
        <title>Genome sequence of Aspergillus luchuensis NBRC 4314.</title>
        <authorList>
            <person name="Yamada O."/>
            <person name="Machida M."/>
            <person name="Hosoyama A."/>
            <person name="Goto M."/>
            <person name="Takahashi T."/>
            <person name="Futagami T."/>
            <person name="Yamagata Y."/>
            <person name="Takeuchi M."/>
            <person name="Kobayashi T."/>
            <person name="Koike H."/>
            <person name="Abe K."/>
            <person name="Asai K."/>
            <person name="Arita M."/>
            <person name="Fujita N."/>
            <person name="Fukuda K."/>
            <person name="Higa K."/>
            <person name="Horikawa H."/>
            <person name="Ishikawa T."/>
            <person name="Jinno K."/>
            <person name="Kato Y."/>
            <person name="Kirimura K."/>
            <person name="Mizutani O."/>
            <person name="Nakasone K."/>
            <person name="Sano M."/>
            <person name="Shiraishi Y."/>
            <person name="Tsukahara M."/>
            <person name="Gomi K."/>
        </authorList>
    </citation>
    <scope>NUCLEOTIDE SEQUENCE [LARGE SCALE GENOMIC DNA]</scope>
    <source>
        <strain evidence="3 4">RIB 2604</strain>
    </source>
</reference>
<feature type="region of interest" description="Disordered" evidence="1">
    <location>
        <begin position="190"/>
        <end position="215"/>
    </location>
</feature>
<reference evidence="4" key="2">
    <citation type="submission" date="2016-02" db="EMBL/GenBank/DDBJ databases">
        <title>Genome sequencing of Aspergillus luchuensis NBRC 4314.</title>
        <authorList>
            <person name="Yamada O."/>
        </authorList>
    </citation>
    <scope>NUCLEOTIDE SEQUENCE [LARGE SCALE GENOMIC DNA]</scope>
    <source>
        <strain evidence="4">RIB 2604</strain>
    </source>
</reference>
<dbReference type="EMBL" id="AP024425">
    <property type="protein sequence ID" value="BCR94299.1"/>
    <property type="molecule type" value="Genomic_DNA"/>
</dbReference>
<evidence type="ECO:0000313" key="5">
    <source>
        <dbReference type="Proteomes" id="UP000661280"/>
    </source>
</evidence>
<feature type="region of interest" description="Disordered" evidence="1">
    <location>
        <begin position="1"/>
        <end position="56"/>
    </location>
</feature>
<reference evidence="2" key="3">
    <citation type="submission" date="2021-01" db="EMBL/GenBank/DDBJ databases">
        <authorList>
            <consortium name="Aspergillus luchuensis mut. kawachii IFO 4304 genome sequencing consortium"/>
            <person name="Kazuki M."/>
            <person name="Futagami T."/>
        </authorList>
    </citation>
    <scope>NUCLEOTIDE SEQUENCE</scope>
    <source>
        <strain evidence="2">IFO 4308</strain>
    </source>
</reference>
<dbReference type="AlphaFoldDB" id="A0A146F213"/>
<feature type="compositionally biased region" description="Low complexity" evidence="1">
    <location>
        <begin position="1"/>
        <end position="20"/>
    </location>
</feature>
<dbReference type="GeneID" id="64955624"/>
<dbReference type="Proteomes" id="UP000075230">
    <property type="component" value="Unassembled WGS sequence"/>
</dbReference>
<evidence type="ECO:0000313" key="3">
    <source>
        <dbReference type="EMBL" id="GAT20227.1"/>
    </source>
</evidence>
<feature type="compositionally biased region" description="Basic and acidic residues" evidence="1">
    <location>
        <begin position="24"/>
        <end position="47"/>
    </location>
</feature>
<feature type="compositionally biased region" description="Polar residues" evidence="1">
    <location>
        <begin position="115"/>
        <end position="125"/>
    </location>
</feature>
<dbReference type="Proteomes" id="UP000661280">
    <property type="component" value="Chromosome 1"/>
</dbReference>
<dbReference type="RefSeq" id="XP_041538065.1">
    <property type="nucleotide sequence ID" value="XM_041683819.1"/>
</dbReference>
<feature type="region of interest" description="Disordered" evidence="1">
    <location>
        <begin position="84"/>
        <end position="175"/>
    </location>
</feature>
<accession>A0A146F213</accession>
<proteinExistence type="predicted"/>
<name>A0A146F213_ASPKA</name>
<dbReference type="PANTHER" id="PTHR42053">
    <property type="match status" value="1"/>
</dbReference>
<protein>
    <submittedName>
        <fullName evidence="3">Similar to An07g09430</fullName>
    </submittedName>
</protein>
<reference evidence="2" key="4">
    <citation type="submission" date="2021-02" db="EMBL/GenBank/DDBJ databases">
        <title>Aspergillus luchuensis mut. kawachii IFO 4304 genome sequence.</title>
        <authorList>
            <person name="Mori K."/>
            <person name="Kadooka C."/>
            <person name="Goto M."/>
            <person name="Futagami T."/>
        </authorList>
    </citation>
    <scope>NUCLEOTIDE SEQUENCE</scope>
    <source>
        <strain evidence="2">IFO 4308</strain>
    </source>
</reference>
<evidence type="ECO:0000313" key="4">
    <source>
        <dbReference type="Proteomes" id="UP000075230"/>
    </source>
</evidence>
<dbReference type="KEGG" id="aluc:AKAW2_11345S"/>